<dbReference type="GeneID" id="34609875"/>
<feature type="compositionally biased region" description="Basic and acidic residues" evidence="1">
    <location>
        <begin position="126"/>
        <end position="136"/>
    </location>
</feature>
<dbReference type="RefSeq" id="XP_022579880.1">
    <property type="nucleotide sequence ID" value="XM_022723410.1"/>
</dbReference>
<dbReference type="VEuPathDB" id="FungiDB:ASPZODRAFT_134016"/>
<feature type="compositionally biased region" description="Acidic residues" evidence="1">
    <location>
        <begin position="249"/>
        <end position="259"/>
    </location>
</feature>
<sequence length="568" mass="63086">MGRARPAASQKKKRSSKSTLQALDLLNNVNRTTASRSRVARRAASRRQSSLDIYEIPPSDGESVDDEQDSDGDGETEGVNAEQQGEVPETPVGRTWPIRRSPRVGKYTKKQVSTPGELLQQYLHGLGKEHTPERPNPKSTRSAGAIITTRHADSYIREEEEEHSSLGDTPADLDLFVDYAPIEEATGARRFPQHMAHVEIPPMTRGKPSSQGTAGQARKRYESDDSESGGSSESDSESSDDERSTERSSDEDEEEEAWFEEAKKLGGQEENWAALMTKARQLKAGKPSSLHVFSASDMLIRVLSDVYETLAVQRSQDENGDCSSHLRRESKNLVQTLSDETYGILAKVLELATEGGSPGGAVNATNLLTEFEQYTLPRIVRLSKTCFKAHYLSHTSGAEGSLARKAAPHLLRVLDLLAGLLTRTYNLCAEGFVPQCALSAAMRLPLRRLIAAVRSGKLGGDRREAISSRRGMRKRSSLDDGLNASILESRHDSLVITGIQKVWTDEEGRALLDGLKQYQGPDRYIQIMRVYGHRLRGRTIADLQTQTERIRADLRRKYPEAQWAWLFD</sequence>
<feature type="compositionally biased region" description="Basic residues" evidence="1">
    <location>
        <begin position="100"/>
        <end position="109"/>
    </location>
</feature>
<protein>
    <submittedName>
        <fullName evidence="2">Uncharacterized protein</fullName>
    </submittedName>
</protein>
<evidence type="ECO:0000313" key="3">
    <source>
        <dbReference type="Proteomes" id="UP000184188"/>
    </source>
</evidence>
<feature type="region of interest" description="Disordered" evidence="1">
    <location>
        <begin position="199"/>
        <end position="259"/>
    </location>
</feature>
<feature type="compositionally biased region" description="Acidic residues" evidence="1">
    <location>
        <begin position="62"/>
        <end position="76"/>
    </location>
</feature>
<dbReference type="Proteomes" id="UP000184188">
    <property type="component" value="Unassembled WGS sequence"/>
</dbReference>
<dbReference type="EMBL" id="KV878345">
    <property type="protein sequence ID" value="OJJ45370.1"/>
    <property type="molecule type" value="Genomic_DNA"/>
</dbReference>
<evidence type="ECO:0000256" key="1">
    <source>
        <dbReference type="SAM" id="MobiDB-lite"/>
    </source>
</evidence>
<dbReference type="OrthoDB" id="5431211at2759"/>
<evidence type="ECO:0000313" key="2">
    <source>
        <dbReference type="EMBL" id="OJJ45370.1"/>
    </source>
</evidence>
<proteinExistence type="predicted"/>
<name>A0A1L9SDS9_9EURO</name>
<dbReference type="AlphaFoldDB" id="A0A1L9SDS9"/>
<keyword evidence="3" id="KW-1185">Reference proteome</keyword>
<organism evidence="2 3">
    <name type="scientific">Penicilliopsis zonata CBS 506.65</name>
    <dbReference type="NCBI Taxonomy" id="1073090"/>
    <lineage>
        <taxon>Eukaryota</taxon>
        <taxon>Fungi</taxon>
        <taxon>Dikarya</taxon>
        <taxon>Ascomycota</taxon>
        <taxon>Pezizomycotina</taxon>
        <taxon>Eurotiomycetes</taxon>
        <taxon>Eurotiomycetidae</taxon>
        <taxon>Eurotiales</taxon>
        <taxon>Aspergillaceae</taxon>
        <taxon>Penicilliopsis</taxon>
    </lineage>
</organism>
<feature type="region of interest" description="Disordered" evidence="1">
    <location>
        <begin position="1"/>
        <end position="171"/>
    </location>
</feature>
<reference evidence="3" key="1">
    <citation type="journal article" date="2017" name="Genome Biol.">
        <title>Comparative genomics reveals high biological diversity and specific adaptations in the industrially and medically important fungal genus Aspergillus.</title>
        <authorList>
            <person name="de Vries R.P."/>
            <person name="Riley R."/>
            <person name="Wiebenga A."/>
            <person name="Aguilar-Osorio G."/>
            <person name="Amillis S."/>
            <person name="Uchima C.A."/>
            <person name="Anderluh G."/>
            <person name="Asadollahi M."/>
            <person name="Askin M."/>
            <person name="Barry K."/>
            <person name="Battaglia E."/>
            <person name="Bayram O."/>
            <person name="Benocci T."/>
            <person name="Braus-Stromeyer S.A."/>
            <person name="Caldana C."/>
            <person name="Canovas D."/>
            <person name="Cerqueira G.C."/>
            <person name="Chen F."/>
            <person name="Chen W."/>
            <person name="Choi C."/>
            <person name="Clum A."/>
            <person name="Dos Santos R.A."/>
            <person name="Damasio A.R."/>
            <person name="Diallinas G."/>
            <person name="Emri T."/>
            <person name="Fekete E."/>
            <person name="Flipphi M."/>
            <person name="Freyberg S."/>
            <person name="Gallo A."/>
            <person name="Gournas C."/>
            <person name="Habgood R."/>
            <person name="Hainaut M."/>
            <person name="Harispe M.L."/>
            <person name="Henrissat B."/>
            <person name="Hilden K.S."/>
            <person name="Hope R."/>
            <person name="Hossain A."/>
            <person name="Karabika E."/>
            <person name="Karaffa L."/>
            <person name="Karanyi Z."/>
            <person name="Krasevec N."/>
            <person name="Kuo A."/>
            <person name="Kusch H."/>
            <person name="LaButti K."/>
            <person name="Lagendijk E.L."/>
            <person name="Lapidus A."/>
            <person name="Levasseur A."/>
            <person name="Lindquist E."/>
            <person name="Lipzen A."/>
            <person name="Logrieco A.F."/>
            <person name="MacCabe A."/>
            <person name="Maekelae M.R."/>
            <person name="Malavazi I."/>
            <person name="Melin P."/>
            <person name="Meyer V."/>
            <person name="Mielnichuk N."/>
            <person name="Miskei M."/>
            <person name="Molnar A.P."/>
            <person name="Mule G."/>
            <person name="Ngan C.Y."/>
            <person name="Orejas M."/>
            <person name="Orosz E."/>
            <person name="Ouedraogo J.P."/>
            <person name="Overkamp K.M."/>
            <person name="Park H.-S."/>
            <person name="Perrone G."/>
            <person name="Piumi F."/>
            <person name="Punt P.J."/>
            <person name="Ram A.F."/>
            <person name="Ramon A."/>
            <person name="Rauscher S."/>
            <person name="Record E."/>
            <person name="Riano-Pachon D.M."/>
            <person name="Robert V."/>
            <person name="Roehrig J."/>
            <person name="Ruller R."/>
            <person name="Salamov A."/>
            <person name="Salih N.S."/>
            <person name="Samson R.A."/>
            <person name="Sandor E."/>
            <person name="Sanguinetti M."/>
            <person name="Schuetze T."/>
            <person name="Sepcic K."/>
            <person name="Shelest E."/>
            <person name="Sherlock G."/>
            <person name="Sophianopoulou V."/>
            <person name="Squina F.M."/>
            <person name="Sun H."/>
            <person name="Susca A."/>
            <person name="Todd R.B."/>
            <person name="Tsang A."/>
            <person name="Unkles S.E."/>
            <person name="van de Wiele N."/>
            <person name="van Rossen-Uffink D."/>
            <person name="Oliveira J.V."/>
            <person name="Vesth T.C."/>
            <person name="Visser J."/>
            <person name="Yu J.-H."/>
            <person name="Zhou M."/>
            <person name="Andersen M.R."/>
            <person name="Archer D.B."/>
            <person name="Baker S.E."/>
            <person name="Benoit I."/>
            <person name="Brakhage A.A."/>
            <person name="Braus G.H."/>
            <person name="Fischer R."/>
            <person name="Frisvad J.C."/>
            <person name="Goldman G.H."/>
            <person name="Houbraken J."/>
            <person name="Oakley B."/>
            <person name="Pocsi I."/>
            <person name="Scazzocchio C."/>
            <person name="Seiboth B."/>
            <person name="vanKuyk P.A."/>
            <person name="Wortman J."/>
            <person name="Dyer P.S."/>
            <person name="Grigoriev I.V."/>
        </authorList>
    </citation>
    <scope>NUCLEOTIDE SEQUENCE [LARGE SCALE GENOMIC DNA]</scope>
    <source>
        <strain evidence="3">CBS 506.65</strain>
    </source>
</reference>
<gene>
    <name evidence="2" type="ORF">ASPZODRAFT_134016</name>
</gene>
<accession>A0A1L9SDS9</accession>